<dbReference type="SMART" id="SM00834">
    <property type="entry name" value="CxxC_CXXC_SSSS"/>
    <property type="match status" value="1"/>
</dbReference>
<dbReference type="PANTHER" id="PTHR34404">
    <property type="entry name" value="REGULATORY PROTEIN, FMDB FAMILY"/>
    <property type="match status" value="1"/>
</dbReference>
<sequence>MPIYEYGCSACGKTIDVLQKMSDPTPPACTACGAQGTLSKQVSRSSFHLKGGGWYSDLYGSTKKDGGGSSSSSSSSSSAASSSSSSGTSAAASAPAAAPSTPSASGDKS</sequence>
<reference evidence="4" key="2">
    <citation type="submission" date="2012-03" db="EMBL/GenBank/DDBJ databases">
        <title>Genome sequence of the fruiting myxobacterium Corallococcus coralloides DSM 2259.</title>
        <authorList>
            <person name="Huntley S."/>
            <person name="Zhang Y."/>
            <person name="Treuner-Lange A."/>
            <person name="Sensen C.W."/>
            <person name="Sogaard-Andersen L."/>
        </authorList>
    </citation>
    <scope>NUCLEOTIDE SEQUENCE [LARGE SCALE GENOMIC DNA]</scope>
    <source>
        <strain evidence="4">ATCC 25202 / DSM 2259 / NBRC 100086 / M2</strain>
    </source>
</reference>
<dbReference type="EMBL" id="CP003389">
    <property type="protein sequence ID" value="AFE05755.1"/>
    <property type="molecule type" value="Genomic_DNA"/>
</dbReference>
<dbReference type="Proteomes" id="UP000007587">
    <property type="component" value="Chromosome"/>
</dbReference>
<dbReference type="OrthoDB" id="9813321at2"/>
<evidence type="ECO:0000259" key="2">
    <source>
        <dbReference type="SMART" id="SM00834"/>
    </source>
</evidence>
<proteinExistence type="predicted"/>
<dbReference type="eggNOG" id="COG2331">
    <property type="taxonomic scope" value="Bacteria"/>
</dbReference>
<evidence type="ECO:0000256" key="1">
    <source>
        <dbReference type="SAM" id="MobiDB-lite"/>
    </source>
</evidence>
<dbReference type="STRING" id="1144275.COCOR_04305"/>
<dbReference type="RefSeq" id="WP_014397114.1">
    <property type="nucleotide sequence ID" value="NC_017030.1"/>
</dbReference>
<accession>H8N0K9</accession>
<feature type="region of interest" description="Disordered" evidence="1">
    <location>
        <begin position="63"/>
        <end position="109"/>
    </location>
</feature>
<dbReference type="InterPro" id="IPR013429">
    <property type="entry name" value="Regulatory_FmdB_Zinc_ribbon"/>
</dbReference>
<dbReference type="HOGENOM" id="CLU_136025_0_1_7"/>
<dbReference type="PANTHER" id="PTHR34404:SF2">
    <property type="entry name" value="CONSERVED SERINE RICH PROTEIN"/>
    <property type="match status" value="1"/>
</dbReference>
<evidence type="ECO:0000313" key="3">
    <source>
        <dbReference type="EMBL" id="AFE05755.1"/>
    </source>
</evidence>
<feature type="domain" description="Putative regulatory protein FmdB zinc ribbon" evidence="2">
    <location>
        <begin position="1"/>
        <end position="43"/>
    </location>
</feature>
<protein>
    <submittedName>
        <fullName evidence="3">FmdB family regulatory protein</fullName>
    </submittedName>
</protein>
<name>H8N0K9_CORCM</name>
<dbReference type="InParanoid" id="H8N0K9"/>
<evidence type="ECO:0000313" key="4">
    <source>
        <dbReference type="Proteomes" id="UP000007587"/>
    </source>
</evidence>
<feature type="compositionally biased region" description="Low complexity" evidence="1">
    <location>
        <begin position="70"/>
        <end position="109"/>
    </location>
</feature>
<organism evidence="3 4">
    <name type="scientific">Corallococcus coralloides (strain ATCC 25202 / DSM 2259 / NBRC 100086 / M2)</name>
    <name type="common">Myxococcus coralloides</name>
    <dbReference type="NCBI Taxonomy" id="1144275"/>
    <lineage>
        <taxon>Bacteria</taxon>
        <taxon>Pseudomonadati</taxon>
        <taxon>Myxococcota</taxon>
        <taxon>Myxococcia</taxon>
        <taxon>Myxococcales</taxon>
        <taxon>Cystobacterineae</taxon>
        <taxon>Myxococcaceae</taxon>
        <taxon>Corallococcus</taxon>
    </lineage>
</organism>
<keyword evidence="4" id="KW-1185">Reference proteome</keyword>
<gene>
    <name evidence="3" type="ordered locus">COCOR_04305</name>
</gene>
<dbReference type="AlphaFoldDB" id="H8N0K9"/>
<reference evidence="3 4" key="1">
    <citation type="journal article" date="2012" name="J. Bacteriol.">
        <title>Complete Genome Sequence of the Fruiting Myxobacterium Corallococcus coralloides DSM 2259.</title>
        <authorList>
            <person name="Huntley S."/>
            <person name="Zhang Y."/>
            <person name="Treuner-Lange A."/>
            <person name="Kneip S."/>
            <person name="Sensen C.W."/>
            <person name="Sogaard-Andersen L."/>
        </authorList>
    </citation>
    <scope>NUCLEOTIDE SEQUENCE [LARGE SCALE GENOMIC DNA]</scope>
    <source>
        <strain evidence="4">ATCC 25202 / DSM 2259 / NBRC 100086 / M2</strain>
    </source>
</reference>
<dbReference type="NCBIfam" id="TIGR02605">
    <property type="entry name" value="CxxC_CxxC_SSSS"/>
    <property type="match status" value="1"/>
</dbReference>
<dbReference type="KEGG" id="ccx:COCOR_04305"/>
<dbReference type="Pfam" id="PF09723">
    <property type="entry name" value="Zn_ribbon_8"/>
    <property type="match status" value="1"/>
</dbReference>